<dbReference type="PANTHER" id="PTHR16216:SF2">
    <property type="entry name" value="DYNEIN AXONEMAL ASSEMBLY FACTOR 5"/>
    <property type="match status" value="1"/>
</dbReference>
<protein>
    <recommendedName>
        <fullName evidence="1">Dynein axonemal assembly factor 5 TPR repeats domain-containing protein</fullName>
    </recommendedName>
</protein>
<dbReference type="InterPro" id="IPR016024">
    <property type="entry name" value="ARM-type_fold"/>
</dbReference>
<gene>
    <name evidence="2" type="ORF">M9Y10_043783</name>
</gene>
<dbReference type="Proteomes" id="UP001470230">
    <property type="component" value="Unassembled WGS sequence"/>
</dbReference>
<feature type="domain" description="Dynein axonemal assembly factor 5 TPR repeats" evidence="1">
    <location>
        <begin position="40"/>
        <end position="269"/>
    </location>
</feature>
<keyword evidence="3" id="KW-1185">Reference proteome</keyword>
<dbReference type="PANTHER" id="PTHR16216">
    <property type="entry name" value="DYNEIN ASSEMBLY FACTOR 5, AXONEMAL"/>
    <property type="match status" value="1"/>
</dbReference>
<dbReference type="InterPro" id="IPR011989">
    <property type="entry name" value="ARM-like"/>
</dbReference>
<comment type="caution">
    <text evidence="2">The sequence shown here is derived from an EMBL/GenBank/DDBJ whole genome shotgun (WGS) entry which is preliminary data.</text>
</comment>
<dbReference type="Pfam" id="PF25757">
    <property type="entry name" value="TPR_DNAAF5"/>
    <property type="match status" value="1"/>
</dbReference>
<dbReference type="EMBL" id="JAPFFF010000008">
    <property type="protein sequence ID" value="KAK8884665.1"/>
    <property type="molecule type" value="Genomic_DNA"/>
</dbReference>
<dbReference type="InterPro" id="IPR057978">
    <property type="entry name" value="TPR_DAAF5"/>
</dbReference>
<name>A0ABR2K0N7_9EUKA</name>
<organism evidence="2 3">
    <name type="scientific">Tritrichomonas musculus</name>
    <dbReference type="NCBI Taxonomy" id="1915356"/>
    <lineage>
        <taxon>Eukaryota</taxon>
        <taxon>Metamonada</taxon>
        <taxon>Parabasalia</taxon>
        <taxon>Tritrichomonadida</taxon>
        <taxon>Tritrichomonadidae</taxon>
        <taxon>Tritrichomonas</taxon>
    </lineage>
</organism>
<reference evidence="2 3" key="1">
    <citation type="submission" date="2024-04" db="EMBL/GenBank/DDBJ databases">
        <title>Tritrichomonas musculus Genome.</title>
        <authorList>
            <person name="Alves-Ferreira E."/>
            <person name="Grigg M."/>
            <person name="Lorenzi H."/>
            <person name="Galac M."/>
        </authorList>
    </citation>
    <scope>NUCLEOTIDE SEQUENCE [LARGE SCALE GENOMIC DNA]</scope>
    <source>
        <strain evidence="2 3">EAF2021</strain>
    </source>
</reference>
<evidence type="ECO:0000313" key="2">
    <source>
        <dbReference type="EMBL" id="KAK8884665.1"/>
    </source>
</evidence>
<evidence type="ECO:0000313" key="3">
    <source>
        <dbReference type="Proteomes" id="UP001470230"/>
    </source>
</evidence>
<sequence length="795" mass="89562">MKQVPLHEVERLIKQLDGKTRSEKTRASQKLTNIPVFPNLISQPDQFLSEVVAPVLRHFSNDTEMVRQNCVITAQNYAKELGKDNLKDILYIMLPPIFERLKEEKIEPAEQIRMMLMQLLLDLIKMVSEDTNPNNWNNYADNLINPLTLAFNSRDPEIKKVGCDVLDAAIPRCSQENLSNLSLTLTKALLPNCTHSQFEVRKKSLNSIASLAIASGVLDGVDNLIKVLQNLVDDRNSGVRKAAINLCKDILIKHAERENLFFPLMMPLMAFSSPIVHVFPLEVNSKCNQPNITAEATLAFNSLNEIGLSIQGEFEETERVFNDKYTLNAGAVHIVTSRITKFMKTLLPMLTDWTDKSRKYGYSVTRTFLYIVGNKIESNIIFMLPVLGNSLRDIRDDNENALQCASIMASFVPGKVISDYLAPRITNEGPKEIILLITASAVNGSFESEQLDQILKQCMHVRVYESLECVEPLVNFVLAIIHRSTDFANQNSVALLIFILKLCEKTDAIKCFTDAFGRPIDTVFAENMSELLKSEDKTPQFLTHLMLTAPPEAIKANQELACTELSAATKNNEQDPAAKSAIEILITKLADRGAFENVSMDFVQVVLDDMIWCAGKVKIPYRENATYALGSLIKSNAINDEMLNNQIEKILPMILSSLDDSWADCVRVAGSSCMFEFVKRSKNDEKEFEKIYPAMKERLDDHVLQVRVMAAKILAIYLPKCAESSAADSIPEKWNELFIFIDDDSEEIRNAAADLVRSVAKVPKWKESIINNLKEQNSYHHESNELCQKLVSELQ</sequence>
<accession>A0ABR2K0N7</accession>
<dbReference type="SUPFAM" id="SSF48371">
    <property type="entry name" value="ARM repeat"/>
    <property type="match status" value="1"/>
</dbReference>
<evidence type="ECO:0000259" key="1">
    <source>
        <dbReference type="Pfam" id="PF25757"/>
    </source>
</evidence>
<proteinExistence type="predicted"/>
<dbReference type="Gene3D" id="1.25.10.10">
    <property type="entry name" value="Leucine-rich Repeat Variant"/>
    <property type="match status" value="2"/>
</dbReference>
<dbReference type="InterPro" id="IPR052623">
    <property type="entry name" value="DAAF5"/>
</dbReference>